<dbReference type="AlphaFoldDB" id="A0A8H4RWV2"/>
<accession>A0A8H4RWV2</accession>
<evidence type="ECO:0000313" key="3">
    <source>
        <dbReference type="Proteomes" id="UP000566819"/>
    </source>
</evidence>
<keyword evidence="3" id="KW-1185">Reference proteome</keyword>
<name>A0A8H4RWV2_9HELO</name>
<feature type="compositionally biased region" description="Low complexity" evidence="1">
    <location>
        <begin position="41"/>
        <end position="51"/>
    </location>
</feature>
<comment type="caution">
    <text evidence="2">The sequence shown here is derived from an EMBL/GenBank/DDBJ whole genome shotgun (WGS) entry which is preliminary data.</text>
</comment>
<dbReference type="EMBL" id="JAAMPI010000090">
    <property type="protein sequence ID" value="KAF4635962.1"/>
    <property type="molecule type" value="Genomic_DNA"/>
</dbReference>
<dbReference type="Proteomes" id="UP000566819">
    <property type="component" value="Unassembled WGS sequence"/>
</dbReference>
<organism evidence="2 3">
    <name type="scientific">Cudoniella acicularis</name>
    <dbReference type="NCBI Taxonomy" id="354080"/>
    <lineage>
        <taxon>Eukaryota</taxon>
        <taxon>Fungi</taxon>
        <taxon>Dikarya</taxon>
        <taxon>Ascomycota</taxon>
        <taxon>Pezizomycotina</taxon>
        <taxon>Leotiomycetes</taxon>
        <taxon>Helotiales</taxon>
        <taxon>Tricladiaceae</taxon>
        <taxon>Cudoniella</taxon>
    </lineage>
</organism>
<proteinExistence type="predicted"/>
<feature type="region of interest" description="Disordered" evidence="1">
    <location>
        <begin position="1"/>
        <end position="167"/>
    </location>
</feature>
<feature type="compositionally biased region" description="Polar residues" evidence="1">
    <location>
        <begin position="1"/>
        <end position="17"/>
    </location>
</feature>
<feature type="compositionally biased region" description="Basic residues" evidence="1">
    <location>
        <begin position="63"/>
        <end position="79"/>
    </location>
</feature>
<sequence length="194" mass="20458">MTNKGQPNSLSTSSSKPQGHPATGSKPKPALPSSRESIPRAAKTAAAKTAAQPVLKYAEKPAKVVKKKAAPKPKTKTSAKPKANGRTPAKRGNKKSTEADPLVIDSSPEVLRKTKAKTKKAPATKSKETTKNTPKTIAKPKTKAKTGGGKKGPTPAKKVTKIAQPSTVTAQPPPLLMILVMKYDCGRDRGKWEP</sequence>
<evidence type="ECO:0000313" key="2">
    <source>
        <dbReference type="EMBL" id="KAF4635962.1"/>
    </source>
</evidence>
<protein>
    <submittedName>
        <fullName evidence="2">Uncharacterized protein</fullName>
    </submittedName>
</protein>
<gene>
    <name evidence="2" type="ORF">G7Y89_g2122</name>
</gene>
<evidence type="ECO:0000256" key="1">
    <source>
        <dbReference type="SAM" id="MobiDB-lite"/>
    </source>
</evidence>
<reference evidence="2 3" key="1">
    <citation type="submission" date="2020-03" db="EMBL/GenBank/DDBJ databases">
        <title>Draft Genome Sequence of Cudoniella acicularis.</title>
        <authorList>
            <person name="Buettner E."/>
            <person name="Kellner H."/>
        </authorList>
    </citation>
    <scope>NUCLEOTIDE SEQUENCE [LARGE SCALE GENOMIC DNA]</scope>
    <source>
        <strain evidence="2 3">DSM 108380</strain>
    </source>
</reference>
<feature type="compositionally biased region" description="Basic residues" evidence="1">
    <location>
        <begin position="113"/>
        <end position="122"/>
    </location>
</feature>